<gene>
    <name evidence="2" type="ORF">K466DRAFT_553049</name>
</gene>
<dbReference type="PANTHER" id="PTHR42791">
    <property type="entry name" value="GNAT FAMILY ACETYLTRANSFERASE"/>
    <property type="match status" value="1"/>
</dbReference>
<dbReference type="PANTHER" id="PTHR42791:SF1">
    <property type="entry name" value="N-ACETYLTRANSFERASE DOMAIN-CONTAINING PROTEIN"/>
    <property type="match status" value="1"/>
</dbReference>
<organism evidence="2 3">
    <name type="scientific">Polyporus arcularius HHB13444</name>
    <dbReference type="NCBI Taxonomy" id="1314778"/>
    <lineage>
        <taxon>Eukaryota</taxon>
        <taxon>Fungi</taxon>
        <taxon>Dikarya</taxon>
        <taxon>Basidiomycota</taxon>
        <taxon>Agaricomycotina</taxon>
        <taxon>Agaricomycetes</taxon>
        <taxon>Polyporales</taxon>
        <taxon>Polyporaceae</taxon>
        <taxon>Polyporus</taxon>
    </lineage>
</organism>
<proteinExistence type="predicted"/>
<dbReference type="InParanoid" id="A0A5C3P795"/>
<reference evidence="2 3" key="1">
    <citation type="journal article" date="2019" name="Nat. Ecol. Evol.">
        <title>Megaphylogeny resolves global patterns of mushroom evolution.</title>
        <authorList>
            <person name="Varga T."/>
            <person name="Krizsan K."/>
            <person name="Foldi C."/>
            <person name="Dima B."/>
            <person name="Sanchez-Garcia M."/>
            <person name="Sanchez-Ramirez S."/>
            <person name="Szollosi G.J."/>
            <person name="Szarkandi J.G."/>
            <person name="Papp V."/>
            <person name="Albert L."/>
            <person name="Andreopoulos W."/>
            <person name="Angelini C."/>
            <person name="Antonin V."/>
            <person name="Barry K.W."/>
            <person name="Bougher N.L."/>
            <person name="Buchanan P."/>
            <person name="Buyck B."/>
            <person name="Bense V."/>
            <person name="Catcheside P."/>
            <person name="Chovatia M."/>
            <person name="Cooper J."/>
            <person name="Damon W."/>
            <person name="Desjardin D."/>
            <person name="Finy P."/>
            <person name="Geml J."/>
            <person name="Haridas S."/>
            <person name="Hughes K."/>
            <person name="Justo A."/>
            <person name="Karasinski D."/>
            <person name="Kautmanova I."/>
            <person name="Kiss B."/>
            <person name="Kocsube S."/>
            <person name="Kotiranta H."/>
            <person name="LaButti K.M."/>
            <person name="Lechner B.E."/>
            <person name="Liimatainen K."/>
            <person name="Lipzen A."/>
            <person name="Lukacs Z."/>
            <person name="Mihaltcheva S."/>
            <person name="Morgado L.N."/>
            <person name="Niskanen T."/>
            <person name="Noordeloos M.E."/>
            <person name="Ohm R.A."/>
            <person name="Ortiz-Santana B."/>
            <person name="Ovrebo C."/>
            <person name="Racz N."/>
            <person name="Riley R."/>
            <person name="Savchenko A."/>
            <person name="Shiryaev A."/>
            <person name="Soop K."/>
            <person name="Spirin V."/>
            <person name="Szebenyi C."/>
            <person name="Tomsovsky M."/>
            <person name="Tulloss R.E."/>
            <person name="Uehling J."/>
            <person name="Grigoriev I.V."/>
            <person name="Vagvolgyi C."/>
            <person name="Papp T."/>
            <person name="Martin F.M."/>
            <person name="Miettinen O."/>
            <person name="Hibbett D.S."/>
            <person name="Nagy L.G."/>
        </authorList>
    </citation>
    <scope>NUCLEOTIDE SEQUENCE [LARGE SCALE GENOMIC DNA]</scope>
    <source>
        <strain evidence="2 3">HHB13444</strain>
    </source>
</reference>
<evidence type="ECO:0000259" key="1">
    <source>
        <dbReference type="Pfam" id="PF13508"/>
    </source>
</evidence>
<keyword evidence="3" id="KW-1185">Reference proteome</keyword>
<dbReference type="InterPro" id="IPR000182">
    <property type="entry name" value="GNAT_dom"/>
</dbReference>
<dbReference type="InterPro" id="IPR016181">
    <property type="entry name" value="Acyl_CoA_acyltransferase"/>
</dbReference>
<name>A0A5C3P795_9APHY</name>
<dbReference type="EMBL" id="ML211293">
    <property type="protein sequence ID" value="TFK84787.1"/>
    <property type="molecule type" value="Genomic_DNA"/>
</dbReference>
<dbReference type="STRING" id="1314778.A0A5C3P795"/>
<protein>
    <recommendedName>
        <fullName evidence="1">N-acetyltransferase domain-containing protein</fullName>
    </recommendedName>
</protein>
<accession>A0A5C3P795</accession>
<dbReference type="CDD" id="cd04301">
    <property type="entry name" value="NAT_SF"/>
    <property type="match status" value="1"/>
</dbReference>
<evidence type="ECO:0000313" key="3">
    <source>
        <dbReference type="Proteomes" id="UP000308197"/>
    </source>
</evidence>
<dbReference type="InterPro" id="IPR052523">
    <property type="entry name" value="Trichothecene_AcTrans"/>
</dbReference>
<evidence type="ECO:0000313" key="2">
    <source>
        <dbReference type="EMBL" id="TFK84787.1"/>
    </source>
</evidence>
<feature type="domain" description="N-acetyltransferase" evidence="1">
    <location>
        <begin position="182"/>
        <end position="237"/>
    </location>
</feature>
<dbReference type="SUPFAM" id="SSF55729">
    <property type="entry name" value="Acyl-CoA N-acyltransferases (Nat)"/>
    <property type="match status" value="1"/>
</dbReference>
<dbReference type="Pfam" id="PF13508">
    <property type="entry name" value="Acetyltransf_7"/>
    <property type="match status" value="1"/>
</dbReference>
<dbReference type="Gene3D" id="3.40.630.30">
    <property type="match status" value="1"/>
</dbReference>
<dbReference type="GO" id="GO:0016747">
    <property type="term" value="F:acyltransferase activity, transferring groups other than amino-acyl groups"/>
    <property type="evidence" value="ECO:0007669"/>
    <property type="project" value="InterPro"/>
</dbReference>
<dbReference type="Proteomes" id="UP000308197">
    <property type="component" value="Unassembled WGS sequence"/>
</dbReference>
<dbReference type="AlphaFoldDB" id="A0A5C3P795"/>
<sequence>MSATPTQHPKAYVRAAHRSERKDIARVLTRAFAKDPAMNWFGCVPELVDDIVSPSPRAKRSMRNLSQFQNSLVRAIMLVEGVVEVVVVPRVDEARANTPLAEGKEKRKSEEAPQKEEVVGVALWLPPGQTLDMNPLTLLRAGILKVLFGWGPRGVKRLMIDFEPILNRTLEKAFGARGLDWRDSWHLLEMAIDPGHQGKGYATMLMEEGYRRASPKPVHLEATRAFSRDIYLHYGFEIDEEHQFGVGAVDERGVKAKGKAATGYPEWVMTKWTV</sequence>